<reference evidence="4 5" key="1">
    <citation type="submission" date="2018-05" db="EMBL/GenBank/DDBJ databases">
        <authorList>
            <person name="Goeker M."/>
            <person name="Huntemann M."/>
            <person name="Clum A."/>
            <person name="Pillay M."/>
            <person name="Palaniappan K."/>
            <person name="Varghese N."/>
            <person name="Mikhailova N."/>
            <person name="Stamatis D."/>
            <person name="Reddy T."/>
            <person name="Daum C."/>
            <person name="Shapiro N."/>
            <person name="Ivanova N."/>
            <person name="Kyrpides N."/>
            <person name="Woyke T."/>
        </authorList>
    </citation>
    <scope>NUCLEOTIDE SEQUENCE [LARGE SCALE GENOMIC DNA]</scope>
    <source>
        <strain evidence="4 5">DSM 26524</strain>
    </source>
</reference>
<dbReference type="PROSITE" id="PS50883">
    <property type="entry name" value="EAL"/>
    <property type="match status" value="1"/>
</dbReference>
<feature type="transmembrane region" description="Helical" evidence="1">
    <location>
        <begin position="378"/>
        <end position="401"/>
    </location>
</feature>
<dbReference type="Gene3D" id="3.30.70.270">
    <property type="match status" value="1"/>
</dbReference>
<feature type="domain" description="GGDEF" evidence="3">
    <location>
        <begin position="598"/>
        <end position="733"/>
    </location>
</feature>
<dbReference type="NCBIfam" id="TIGR00254">
    <property type="entry name" value="GGDEF"/>
    <property type="match status" value="1"/>
</dbReference>
<dbReference type="PROSITE" id="PS50887">
    <property type="entry name" value="GGDEF"/>
    <property type="match status" value="1"/>
</dbReference>
<dbReference type="Pfam" id="PF00990">
    <property type="entry name" value="GGDEF"/>
    <property type="match status" value="1"/>
</dbReference>
<dbReference type="InterPro" id="IPR000160">
    <property type="entry name" value="GGDEF_dom"/>
</dbReference>
<dbReference type="Gene3D" id="3.20.20.450">
    <property type="entry name" value="EAL domain"/>
    <property type="match status" value="1"/>
</dbReference>
<dbReference type="PANTHER" id="PTHR33121:SF71">
    <property type="entry name" value="OXYGEN SENSOR PROTEIN DOSP"/>
    <property type="match status" value="1"/>
</dbReference>
<dbReference type="Pfam" id="PF00563">
    <property type="entry name" value="EAL"/>
    <property type="match status" value="1"/>
</dbReference>
<dbReference type="CDD" id="cd01949">
    <property type="entry name" value="GGDEF"/>
    <property type="match status" value="1"/>
</dbReference>
<dbReference type="EMBL" id="QGGY01000005">
    <property type="protein sequence ID" value="PWJ75991.1"/>
    <property type="molecule type" value="Genomic_DNA"/>
</dbReference>
<comment type="caution">
    <text evidence="4">The sequence shown here is derived from an EMBL/GenBank/DDBJ whole genome shotgun (WGS) entry which is preliminary data.</text>
</comment>
<feature type="domain" description="EAL" evidence="2">
    <location>
        <begin position="742"/>
        <end position="989"/>
    </location>
</feature>
<evidence type="ECO:0000256" key="1">
    <source>
        <dbReference type="SAM" id="Phobius"/>
    </source>
</evidence>
<dbReference type="AlphaFoldDB" id="A0AB73T4B0"/>
<dbReference type="CDD" id="cd01948">
    <property type="entry name" value="EAL"/>
    <property type="match status" value="1"/>
</dbReference>
<gene>
    <name evidence="4" type="ORF">C7383_10524</name>
</gene>
<protein>
    <submittedName>
        <fullName evidence="4">Diguanylate cyclase/phosphodiesterase</fullName>
    </submittedName>
</protein>
<dbReference type="SUPFAM" id="SSF55073">
    <property type="entry name" value="Nucleotide cyclase"/>
    <property type="match status" value="1"/>
</dbReference>
<organism evidence="4 5">
    <name type="scientific">Murimonas intestini</name>
    <dbReference type="NCBI Taxonomy" id="1337051"/>
    <lineage>
        <taxon>Bacteria</taxon>
        <taxon>Bacillati</taxon>
        <taxon>Bacillota</taxon>
        <taxon>Clostridia</taxon>
        <taxon>Lachnospirales</taxon>
        <taxon>Lachnospiraceae</taxon>
        <taxon>Murimonas</taxon>
    </lineage>
</organism>
<dbReference type="InterPro" id="IPR050706">
    <property type="entry name" value="Cyclic-di-GMP_PDE-like"/>
</dbReference>
<name>A0AB73T4B0_9FIRM</name>
<evidence type="ECO:0000259" key="2">
    <source>
        <dbReference type="PROSITE" id="PS50883"/>
    </source>
</evidence>
<dbReference type="InterPro" id="IPR035919">
    <property type="entry name" value="EAL_sf"/>
</dbReference>
<dbReference type="SMART" id="SM00267">
    <property type="entry name" value="GGDEF"/>
    <property type="match status" value="1"/>
</dbReference>
<dbReference type="GO" id="GO:0071111">
    <property type="term" value="F:cyclic-guanylate-specific phosphodiesterase activity"/>
    <property type="evidence" value="ECO:0007669"/>
    <property type="project" value="InterPro"/>
</dbReference>
<evidence type="ECO:0000313" key="5">
    <source>
        <dbReference type="Proteomes" id="UP000245412"/>
    </source>
</evidence>
<dbReference type="PANTHER" id="PTHR33121">
    <property type="entry name" value="CYCLIC DI-GMP PHOSPHODIESTERASE PDEF"/>
    <property type="match status" value="1"/>
</dbReference>
<proteinExistence type="predicted"/>
<evidence type="ECO:0000313" key="4">
    <source>
        <dbReference type="EMBL" id="PWJ75991.1"/>
    </source>
</evidence>
<keyword evidence="1" id="KW-1133">Transmembrane helix</keyword>
<dbReference type="InterPro" id="IPR043128">
    <property type="entry name" value="Rev_trsase/Diguanyl_cyclase"/>
</dbReference>
<dbReference type="InterPro" id="IPR001633">
    <property type="entry name" value="EAL_dom"/>
</dbReference>
<feature type="transmembrane region" description="Helical" evidence="1">
    <location>
        <begin position="12"/>
        <end position="32"/>
    </location>
</feature>
<keyword evidence="1" id="KW-0812">Transmembrane</keyword>
<dbReference type="SUPFAM" id="SSF141868">
    <property type="entry name" value="EAL domain-like"/>
    <property type="match status" value="1"/>
</dbReference>
<dbReference type="RefSeq" id="WP_109626062.1">
    <property type="nucleotide sequence ID" value="NZ_JANKBI010000003.1"/>
</dbReference>
<dbReference type="SMART" id="SM00052">
    <property type="entry name" value="EAL"/>
    <property type="match status" value="1"/>
</dbReference>
<dbReference type="Gene3D" id="3.30.450.20">
    <property type="entry name" value="PAS domain"/>
    <property type="match status" value="1"/>
</dbReference>
<keyword evidence="5" id="KW-1185">Reference proteome</keyword>
<sequence>MNHFKGSLLQRILIPILVVMLIEGILLCVVVFNSGTMEGLKGNAYDVFNEKVSGRSGTLENDMVGRWSAIESAAETIGDGIESFIEGEGITTADLTPDSSYTSKLLENLSEELIFRMRRNAVTGVFLILDGDGRDKKAGLYFRDSDPLTEASDNSDLQAVRAPASITKKLNIALNTNWLPYFQLTEGADGTEYYYEPFRTAIERPELKGTELGYWCPAFSMHGDTGGRESMILTYSLPVYSEGIPCGVMGIELNMDYLVKQIPARELSEDNYGSYILACKKSGSGDGEAEEYTVVARSGALINQLEGQSDVLSISKESYRKNFHSLLSPSSRQGAVHSCIHDLNLYERNAPFSGDRWVLIGIEEDYHLLSFFYEFERAILFILAVTILIGVAAAIIVARAVTKPIETLTYKLKMADPGSPIRLGELKIDEIDKLSGTIENLSREVADNAHKLEAILDMTGVSVGACEYTDRAEKKVYCSGDFCRLLDIPEEEMTGSYLPTSVMKKHMAELKARQVERDREAGLYILKFGKAEEERWVRLKVISEKGRILAVATDMTQEMQEKQKIEHDRDFDLLTGLYNRRAFYRQIEEVFMNKKRMAIGAMIMIDLDNLKYVNDTYGHDYGDEYIRTAARVLQSLDTRNSVVARLSGDEFLAFFYGSGNRDTVRHRMDQIYEMFKNTKIHLPDGTSIPVRASAGMAWYPDDGENYDELIRYADFAMYMVKKTNKGAVVEFNLESYSKESYLLQCKEELNTILEKGLVDYAFQPIVDARDGSVYAYEALMRPNTENIKSPDALLALARSQSKLQQIEKLTFFKGMEIFSKKEVAKTDCRIFLNSISNQVMTDKEIKEFQMKYSAYLSRLVIEFTEEERPDAELTKVKMRYFGDAKGMTALDDFGEGYNGESILLSMNPDFVKFDRSLIKNIHEDSKKQDLVAGLIAYCRENGAKTIAEGVECSMEMDMLIGMGIDYLQGYYIGRPTHFPGDIPEEIRQEIFQAAKTEIDFS</sequence>
<dbReference type="Proteomes" id="UP000245412">
    <property type="component" value="Unassembled WGS sequence"/>
</dbReference>
<accession>A0AB73T4B0</accession>
<dbReference type="InterPro" id="IPR029787">
    <property type="entry name" value="Nucleotide_cyclase"/>
</dbReference>
<keyword evidence="1" id="KW-0472">Membrane</keyword>
<evidence type="ECO:0000259" key="3">
    <source>
        <dbReference type="PROSITE" id="PS50887"/>
    </source>
</evidence>